<accession>A0A8H3XGY5</accession>
<dbReference type="AlphaFoldDB" id="A0A8H3XGY5"/>
<dbReference type="EMBL" id="WTPW01001012">
    <property type="protein sequence ID" value="KAF0462451.1"/>
    <property type="molecule type" value="Genomic_DNA"/>
</dbReference>
<evidence type="ECO:0000313" key="3">
    <source>
        <dbReference type="EMBL" id="KAF0462451.1"/>
    </source>
</evidence>
<protein>
    <submittedName>
        <fullName evidence="3">Uncharacterized protein</fullName>
    </submittedName>
</protein>
<evidence type="ECO:0000256" key="1">
    <source>
        <dbReference type="SAM" id="MobiDB-lite"/>
    </source>
</evidence>
<feature type="transmembrane region" description="Helical" evidence="2">
    <location>
        <begin position="803"/>
        <end position="827"/>
    </location>
</feature>
<feature type="region of interest" description="Disordered" evidence="1">
    <location>
        <begin position="997"/>
        <end position="1029"/>
    </location>
</feature>
<comment type="caution">
    <text evidence="3">The sequence shown here is derived from an EMBL/GenBank/DDBJ whole genome shotgun (WGS) entry which is preliminary data.</text>
</comment>
<evidence type="ECO:0000256" key="2">
    <source>
        <dbReference type="SAM" id="Phobius"/>
    </source>
</evidence>
<proteinExistence type="predicted"/>
<feature type="compositionally biased region" description="Acidic residues" evidence="1">
    <location>
        <begin position="1009"/>
        <end position="1020"/>
    </location>
</feature>
<evidence type="ECO:0000313" key="4">
    <source>
        <dbReference type="Proteomes" id="UP000439903"/>
    </source>
</evidence>
<feature type="transmembrane region" description="Helical" evidence="2">
    <location>
        <begin position="914"/>
        <end position="939"/>
    </location>
</feature>
<feature type="transmembrane region" description="Helical" evidence="2">
    <location>
        <begin position="885"/>
        <end position="908"/>
    </location>
</feature>
<keyword evidence="4" id="KW-1185">Reference proteome</keyword>
<keyword evidence="2" id="KW-0812">Transmembrane</keyword>
<dbReference type="Proteomes" id="UP000439903">
    <property type="component" value="Unassembled WGS sequence"/>
</dbReference>
<reference evidence="3 4" key="1">
    <citation type="journal article" date="2019" name="Environ. Microbiol.">
        <title>At the nexus of three kingdoms: the genome of the mycorrhizal fungus Gigaspora margarita provides insights into plant, endobacterial and fungal interactions.</title>
        <authorList>
            <person name="Venice F."/>
            <person name="Ghignone S."/>
            <person name="Salvioli di Fossalunga A."/>
            <person name="Amselem J."/>
            <person name="Novero M."/>
            <person name="Xianan X."/>
            <person name="Sedzielewska Toro K."/>
            <person name="Morin E."/>
            <person name="Lipzen A."/>
            <person name="Grigoriev I.V."/>
            <person name="Henrissat B."/>
            <person name="Martin F.M."/>
            <person name="Bonfante P."/>
        </authorList>
    </citation>
    <scope>NUCLEOTIDE SEQUENCE [LARGE SCALE GENOMIC DNA]</scope>
    <source>
        <strain evidence="3 4">BEG34</strain>
    </source>
</reference>
<keyword evidence="2" id="KW-0472">Membrane</keyword>
<name>A0A8H3XGY5_GIGMA</name>
<keyword evidence="2" id="KW-1133">Transmembrane helix</keyword>
<feature type="transmembrane region" description="Helical" evidence="2">
    <location>
        <begin position="7"/>
        <end position="25"/>
    </location>
</feature>
<feature type="transmembrane region" description="Helical" evidence="2">
    <location>
        <begin position="743"/>
        <end position="764"/>
    </location>
</feature>
<organism evidence="3 4">
    <name type="scientific">Gigaspora margarita</name>
    <dbReference type="NCBI Taxonomy" id="4874"/>
    <lineage>
        <taxon>Eukaryota</taxon>
        <taxon>Fungi</taxon>
        <taxon>Fungi incertae sedis</taxon>
        <taxon>Mucoromycota</taxon>
        <taxon>Glomeromycotina</taxon>
        <taxon>Glomeromycetes</taxon>
        <taxon>Diversisporales</taxon>
        <taxon>Gigasporaceae</taxon>
        <taxon>Gigaspora</taxon>
    </lineage>
</organism>
<gene>
    <name evidence="3" type="ORF">F8M41_000287</name>
</gene>
<sequence length="1029" mass="115126">MIITRQGTSPLVITTLFYIIIYLIIPTQSQSQSQAVFRTATISEPQENGLVFPINLVTYPNDTIAIRLSQNLSCPISSNITTIITPLRFIFPNLTLTIVNLEYPFDPVNYCPTNLTNTTLSDQINIFALPDNFLLIRYWIVPNDSPNMVQYYGLIISTFGTIINRDTPVQLSDPINITNATVSNTQITALDFDQKGILFASSFDQTTINWTRFIWDSDRHTLTNNSHDILTAPPNFQIDDFKSFTTIDGGYGLVYCVRLKNQDLLIPSVSIPRPTTLIIFFTTLKSDSLNFSTPVIIYQQTLPETIISLSNCKINSGNRPGCICFIHGQSTPQSLTPGVNFWQLLTFFATGSVISTIDLPNNFVNEADVITYNSAYPLHNGGTLMIGRNQNSTVRGSIFNDNGVFAQDWGLPQSQGMIASYTGSSNSNTVWAVAPSINNSWSVYATELPSLLPSGKVYNNTLGDIIPYIHFPSILSSVNSSSRFFFFFLIDILLMNPSIEAISPTVNSSIFKNTTSITIVYHQDVSPSIANITIYQHTNGSDNMRQTLSANSSGVHFFSRRAIAIDVLPSTFNQEGANYFIMIDPDFVVLRGLGEPIPGVSNGTWSFFTERTTSTFTDNIDVALRLSDTGSAFFENLSEDKKISFYDELIISLANGLSVNVSRLSMQRRFQHDGNAKEPWAVLFRMTLVATSDPEEINTQDMFESLTSLVTNKSITSLMFYNSTAFLDSDYGVQQLKSIWETYRFEIAGVICIIFVLFVIIFLSNHTHPEGRSMELFKFVLIMSDFVLDIIFLFTRAHDVPVLFLPSLLIILIAIGVNFFTTMFIFFKEFYGNDNFHHWARQNAVASSIFIVLSYCDIESLNFVSSDISNSSCVQAPFSQGVYEAMYLCTLFVMFIEDIPQFVILVLYLQRVVIFRFIPLITIFTCALIIVTNIVSHLYDCINMIRDARKDDPSKKTYKKWWQVGKASASKRISSRKHPHFLSGFVPVQPGPTIQVVSPEPSPGIAPSIEEEVPEEETEENLGAGVGGS</sequence>
<feature type="transmembrane region" description="Helical" evidence="2">
    <location>
        <begin position="776"/>
        <end position="797"/>
    </location>
</feature>
<dbReference type="OrthoDB" id="2338688at2759"/>